<dbReference type="RefSeq" id="WP_206294408.1">
    <property type="nucleotide sequence ID" value="NZ_CP063458.1"/>
</dbReference>
<dbReference type="EMBL" id="CP063458">
    <property type="protein sequence ID" value="QOV91225.1"/>
    <property type="molecule type" value="Genomic_DNA"/>
</dbReference>
<dbReference type="AlphaFoldDB" id="A0A7M2X0L5"/>
<keyword evidence="2" id="KW-0732">Signal</keyword>
<dbReference type="NCBIfam" id="TIGR03067">
    <property type="entry name" value="Planc_TIGR03067"/>
    <property type="match status" value="1"/>
</dbReference>
<name>A0A7M2X0L5_9BACT</name>
<feature type="chain" id="PRO_5034723950" evidence="2">
    <location>
        <begin position="23"/>
        <end position="176"/>
    </location>
</feature>
<proteinExistence type="predicted"/>
<dbReference type="KEGG" id="hbs:IPV69_07670"/>
<feature type="signal peptide" evidence="2">
    <location>
        <begin position="1"/>
        <end position="22"/>
    </location>
</feature>
<dbReference type="InterPro" id="IPR017504">
    <property type="entry name" value="CHP03067_Planctomycetes"/>
</dbReference>
<feature type="compositionally biased region" description="Polar residues" evidence="1">
    <location>
        <begin position="31"/>
        <end position="41"/>
    </location>
</feature>
<evidence type="ECO:0000256" key="1">
    <source>
        <dbReference type="SAM" id="MobiDB-lite"/>
    </source>
</evidence>
<dbReference type="Proteomes" id="UP000593765">
    <property type="component" value="Chromosome"/>
</dbReference>
<evidence type="ECO:0000313" key="4">
    <source>
        <dbReference type="Proteomes" id="UP000593765"/>
    </source>
</evidence>
<dbReference type="PROSITE" id="PS51257">
    <property type="entry name" value="PROKAR_LIPOPROTEIN"/>
    <property type="match status" value="1"/>
</dbReference>
<evidence type="ECO:0000256" key="2">
    <source>
        <dbReference type="SAM" id="SignalP"/>
    </source>
</evidence>
<keyword evidence="4" id="KW-1185">Reference proteome</keyword>
<accession>A0A7M2X0L5</accession>
<sequence>MNRFKSYVACTALTAIACVAVAEKPTPPADTPNSQPDQPNPATKDAAAAQAMEAFSGGWDIAVVQPEGATKNASRLVFHKDGTYAAQDKEGKELWAGTFEIDATAKPMIWDHRSHDGRKTGQDVLGIYELTGDRLKVACVVGQWKEKEWVGKPRPTAIDLKHADVVIELSRAKAAK</sequence>
<feature type="region of interest" description="Disordered" evidence="1">
    <location>
        <begin position="26"/>
        <end position="45"/>
    </location>
</feature>
<reference evidence="3 4" key="1">
    <citation type="submission" date="2020-10" db="EMBL/GenBank/DDBJ databases">
        <title>Wide distribution of Phycisphaera-like planctomycetes from WD2101 soil group in peatlands and genome analysis of the first cultivated representative.</title>
        <authorList>
            <person name="Dedysh S.N."/>
            <person name="Beletsky A.V."/>
            <person name="Ivanova A."/>
            <person name="Kulichevskaya I.S."/>
            <person name="Suzina N.E."/>
            <person name="Philippov D.A."/>
            <person name="Rakitin A.L."/>
            <person name="Mardanov A.V."/>
            <person name="Ravin N.V."/>
        </authorList>
    </citation>
    <scope>NUCLEOTIDE SEQUENCE [LARGE SCALE GENOMIC DNA]</scope>
    <source>
        <strain evidence="3 4">M1803</strain>
    </source>
</reference>
<protein>
    <submittedName>
        <fullName evidence="3">TIGR03067 domain-containing protein</fullName>
    </submittedName>
</protein>
<organism evidence="3 4">
    <name type="scientific">Humisphaera borealis</name>
    <dbReference type="NCBI Taxonomy" id="2807512"/>
    <lineage>
        <taxon>Bacteria</taxon>
        <taxon>Pseudomonadati</taxon>
        <taxon>Planctomycetota</taxon>
        <taxon>Phycisphaerae</taxon>
        <taxon>Tepidisphaerales</taxon>
        <taxon>Tepidisphaeraceae</taxon>
        <taxon>Humisphaera</taxon>
    </lineage>
</organism>
<gene>
    <name evidence="3" type="ORF">IPV69_07670</name>
</gene>
<evidence type="ECO:0000313" key="3">
    <source>
        <dbReference type="EMBL" id="QOV91225.1"/>
    </source>
</evidence>